<dbReference type="SUPFAM" id="SSF56935">
    <property type="entry name" value="Porins"/>
    <property type="match status" value="1"/>
</dbReference>
<dbReference type="InterPro" id="IPR036942">
    <property type="entry name" value="Beta-barrel_TonB_sf"/>
</dbReference>
<keyword evidence="2" id="KW-0472">Membrane</keyword>
<evidence type="ECO:0000256" key="2">
    <source>
        <dbReference type="ARBA" id="ARBA00023136"/>
    </source>
</evidence>
<comment type="caution">
    <text evidence="4">The sequence shown here is derived from an EMBL/GenBank/DDBJ whole genome shotgun (WGS) entry which is preliminary data.</text>
</comment>
<name>A0ABV1RCV0_9ALTE</name>
<organism evidence="4 5">
    <name type="scientific">Catenovulum sediminis</name>
    <dbReference type="NCBI Taxonomy" id="1740262"/>
    <lineage>
        <taxon>Bacteria</taxon>
        <taxon>Pseudomonadati</taxon>
        <taxon>Pseudomonadota</taxon>
        <taxon>Gammaproteobacteria</taxon>
        <taxon>Alteromonadales</taxon>
        <taxon>Alteromonadaceae</taxon>
        <taxon>Catenovulum</taxon>
    </lineage>
</organism>
<protein>
    <recommendedName>
        <fullName evidence="6">TonB-dependent receptor-like beta-barrel domain-containing protein</fullName>
    </recommendedName>
</protein>
<accession>A0ABV1RCV0</accession>
<dbReference type="Proteomes" id="UP001467690">
    <property type="component" value="Unassembled WGS sequence"/>
</dbReference>
<evidence type="ECO:0000313" key="4">
    <source>
        <dbReference type="EMBL" id="MER2490753.1"/>
    </source>
</evidence>
<evidence type="ECO:0008006" key="6">
    <source>
        <dbReference type="Google" id="ProtNLM"/>
    </source>
</evidence>
<evidence type="ECO:0000313" key="5">
    <source>
        <dbReference type="Proteomes" id="UP001467690"/>
    </source>
</evidence>
<dbReference type="EMBL" id="JBELOE010000067">
    <property type="protein sequence ID" value="MER2490753.1"/>
    <property type="molecule type" value="Genomic_DNA"/>
</dbReference>
<dbReference type="PANTHER" id="PTHR40980">
    <property type="entry name" value="PLUG DOMAIN-CONTAINING PROTEIN"/>
    <property type="match status" value="1"/>
</dbReference>
<proteinExistence type="predicted"/>
<reference evidence="4 5" key="1">
    <citation type="submission" date="2024-06" db="EMBL/GenBank/DDBJ databases">
        <authorList>
            <person name="Chen R.Y."/>
        </authorList>
    </citation>
    <scope>NUCLEOTIDE SEQUENCE [LARGE SCALE GENOMIC DNA]</scope>
    <source>
        <strain evidence="4 5">D2</strain>
    </source>
</reference>
<comment type="subcellular location">
    <subcellularLocation>
        <location evidence="1">Cell outer membrane</location>
    </subcellularLocation>
</comment>
<gene>
    <name evidence="4" type="ORF">ABS311_02505</name>
</gene>
<evidence type="ECO:0000256" key="1">
    <source>
        <dbReference type="ARBA" id="ARBA00004442"/>
    </source>
</evidence>
<evidence type="ECO:0000256" key="3">
    <source>
        <dbReference type="ARBA" id="ARBA00023237"/>
    </source>
</evidence>
<sequence>MILPCTKDIESFVIPRQNQMAFEAYPDIPYFLIKQDANGEGGTIEGVEFYYQQAFDFLPQPFDGFGITASYAIINSDTDLTDLNGNPQPYLGLSKKSGNFIAYYEKGDHSVRMAYNFRDPYLQSIGSEDLGWYSDKYSQLAMTYRYQLNDQISFSLQGNNLTAENNKTYAQYQTAVLTNTERGRTFRASITACW</sequence>
<keyword evidence="5" id="KW-1185">Reference proteome</keyword>
<keyword evidence="3" id="KW-0998">Cell outer membrane</keyword>
<dbReference type="RefSeq" id="WP_350400535.1">
    <property type="nucleotide sequence ID" value="NZ_JBELOE010000067.1"/>
</dbReference>
<dbReference type="Gene3D" id="2.40.170.20">
    <property type="entry name" value="TonB-dependent receptor, beta-barrel domain"/>
    <property type="match status" value="1"/>
</dbReference>
<dbReference type="PANTHER" id="PTHR40980:SF3">
    <property type="entry name" value="TONB-DEPENDENT RECEPTOR-LIKE BETA-BARREL DOMAIN-CONTAINING PROTEIN"/>
    <property type="match status" value="1"/>
</dbReference>